<accession>A0ABP0MQI1</accession>
<keyword evidence="2" id="KW-1185">Reference proteome</keyword>
<dbReference type="SUPFAM" id="SSF51197">
    <property type="entry name" value="Clavaminate synthase-like"/>
    <property type="match status" value="1"/>
</dbReference>
<comment type="caution">
    <text evidence="1">The sequence shown here is derived from an EMBL/GenBank/DDBJ whole genome shotgun (WGS) entry which is preliminary data.</text>
</comment>
<protein>
    <recommendedName>
        <fullName evidence="3">2OG-Fe(II) oxygenase</fullName>
    </recommendedName>
</protein>
<dbReference type="Proteomes" id="UP001642484">
    <property type="component" value="Unassembled WGS sequence"/>
</dbReference>
<gene>
    <name evidence="1" type="ORF">CCMP2556_LOCUS26409</name>
</gene>
<evidence type="ECO:0000313" key="1">
    <source>
        <dbReference type="EMBL" id="CAK9052325.1"/>
    </source>
</evidence>
<proteinExistence type="predicted"/>
<organism evidence="1 2">
    <name type="scientific">Durusdinium trenchii</name>
    <dbReference type="NCBI Taxonomy" id="1381693"/>
    <lineage>
        <taxon>Eukaryota</taxon>
        <taxon>Sar</taxon>
        <taxon>Alveolata</taxon>
        <taxon>Dinophyceae</taxon>
        <taxon>Suessiales</taxon>
        <taxon>Symbiodiniaceae</taxon>
        <taxon>Durusdinium</taxon>
    </lineage>
</organism>
<dbReference type="EMBL" id="CAXAMN010018358">
    <property type="protein sequence ID" value="CAK9052325.1"/>
    <property type="molecule type" value="Genomic_DNA"/>
</dbReference>
<evidence type="ECO:0000313" key="2">
    <source>
        <dbReference type="Proteomes" id="UP001642484"/>
    </source>
</evidence>
<evidence type="ECO:0008006" key="3">
    <source>
        <dbReference type="Google" id="ProtNLM"/>
    </source>
</evidence>
<name>A0ABP0MQI1_9DINO</name>
<reference evidence="1 2" key="1">
    <citation type="submission" date="2024-02" db="EMBL/GenBank/DDBJ databases">
        <authorList>
            <person name="Chen Y."/>
            <person name="Shah S."/>
            <person name="Dougan E. K."/>
            <person name="Thang M."/>
            <person name="Chan C."/>
        </authorList>
    </citation>
    <scope>NUCLEOTIDE SEQUENCE [LARGE SCALE GENOMIC DNA]</scope>
</reference>
<sequence length="171" mass="20064">MRQCILDSSELLSCYEHLLREVVCPYLKAKLNEEDPLETGQNSMVFYCQYPPTLRLQPGPSSRPRRQHRDAEFGHQDGEVNFWMPLTDYDRTHTTLWVESMPNANDFHPLILDVGRIAMFHGTLVRHYVPPNPTSFLRVSIDFRVGIGRYFDPKWTLEGLQHYHGRHKIIL</sequence>